<evidence type="ECO:0000313" key="3">
    <source>
        <dbReference type="Proteomes" id="UP000006038"/>
    </source>
</evidence>
<accession>J3NCJ5</accession>
<dbReference type="AlphaFoldDB" id="J3NCJ5"/>
<evidence type="ECO:0000313" key="2">
    <source>
        <dbReference type="EnsemblPlants" id="OB12G17030.1"/>
    </source>
</evidence>
<reference evidence="2" key="2">
    <citation type="submission" date="2013-04" db="UniProtKB">
        <authorList>
            <consortium name="EnsemblPlants"/>
        </authorList>
    </citation>
    <scope>IDENTIFICATION</scope>
</reference>
<proteinExistence type="predicted"/>
<evidence type="ECO:0000256" key="1">
    <source>
        <dbReference type="SAM" id="MobiDB-lite"/>
    </source>
</evidence>
<dbReference type="Gramene" id="OB12G17030.1">
    <property type="protein sequence ID" value="OB12G17030.1"/>
    <property type="gene ID" value="OB12G17030"/>
</dbReference>
<reference evidence="2" key="1">
    <citation type="journal article" date="2013" name="Nat. Commun.">
        <title>Whole-genome sequencing of Oryza brachyantha reveals mechanisms underlying Oryza genome evolution.</title>
        <authorList>
            <person name="Chen J."/>
            <person name="Huang Q."/>
            <person name="Gao D."/>
            <person name="Wang J."/>
            <person name="Lang Y."/>
            <person name="Liu T."/>
            <person name="Li B."/>
            <person name="Bai Z."/>
            <person name="Luis Goicoechea J."/>
            <person name="Liang C."/>
            <person name="Chen C."/>
            <person name="Zhang W."/>
            <person name="Sun S."/>
            <person name="Liao Y."/>
            <person name="Zhang X."/>
            <person name="Yang L."/>
            <person name="Song C."/>
            <person name="Wang M."/>
            <person name="Shi J."/>
            <person name="Liu G."/>
            <person name="Liu J."/>
            <person name="Zhou H."/>
            <person name="Zhou W."/>
            <person name="Yu Q."/>
            <person name="An N."/>
            <person name="Chen Y."/>
            <person name="Cai Q."/>
            <person name="Wang B."/>
            <person name="Liu B."/>
            <person name="Min J."/>
            <person name="Huang Y."/>
            <person name="Wu H."/>
            <person name="Li Z."/>
            <person name="Zhang Y."/>
            <person name="Yin Y."/>
            <person name="Song W."/>
            <person name="Jiang J."/>
            <person name="Jackson S.A."/>
            <person name="Wing R.A."/>
            <person name="Wang J."/>
            <person name="Chen M."/>
        </authorList>
    </citation>
    <scope>NUCLEOTIDE SEQUENCE [LARGE SCALE GENOMIC DNA]</scope>
    <source>
        <strain evidence="2">cv. IRGC 101232</strain>
    </source>
</reference>
<dbReference type="HOGENOM" id="CLU_1470361_0_0_1"/>
<feature type="region of interest" description="Disordered" evidence="1">
    <location>
        <begin position="34"/>
        <end position="54"/>
    </location>
</feature>
<organism evidence="2">
    <name type="scientific">Oryza brachyantha</name>
    <name type="common">malo sina</name>
    <dbReference type="NCBI Taxonomy" id="4533"/>
    <lineage>
        <taxon>Eukaryota</taxon>
        <taxon>Viridiplantae</taxon>
        <taxon>Streptophyta</taxon>
        <taxon>Embryophyta</taxon>
        <taxon>Tracheophyta</taxon>
        <taxon>Spermatophyta</taxon>
        <taxon>Magnoliopsida</taxon>
        <taxon>Liliopsida</taxon>
        <taxon>Poales</taxon>
        <taxon>Poaceae</taxon>
        <taxon>BOP clade</taxon>
        <taxon>Oryzoideae</taxon>
        <taxon>Oryzeae</taxon>
        <taxon>Oryzinae</taxon>
        <taxon>Oryza</taxon>
    </lineage>
</organism>
<protein>
    <submittedName>
        <fullName evidence="2">Uncharacterized protein</fullName>
    </submittedName>
</protein>
<dbReference type="Proteomes" id="UP000006038">
    <property type="component" value="Chromosome 12"/>
</dbReference>
<dbReference type="EnsemblPlants" id="OB12G17030.1">
    <property type="protein sequence ID" value="OB12G17030.1"/>
    <property type="gene ID" value="OB12G17030"/>
</dbReference>
<sequence>MPRNATSAKLKQRNEIANSQINLAAASILRLTDQKHAPTKSRRPTDLANKSPTRRRNWIEERRGRWSTLWALGGRAFWGWLVPALAETVRWGDDGVQCVSAELEVELLTPSRGCASFSRAKSYGPFTLSLLRAPPRQLATSSHCECPNQSSLAHPRLQIWNSADRRIQYPKMPVDCDHTGPEME</sequence>
<keyword evidence="3" id="KW-1185">Reference proteome</keyword>
<name>J3NCJ5_ORYBR</name>